<dbReference type="OrthoDB" id="10457701at2759"/>
<feature type="compositionally biased region" description="Polar residues" evidence="1">
    <location>
        <begin position="63"/>
        <end position="73"/>
    </location>
</feature>
<gene>
    <name evidence="2" type="ORF">CVT24_008567</name>
</gene>
<proteinExistence type="predicted"/>
<name>A0A409VB66_9AGAR</name>
<organism evidence="2 3">
    <name type="scientific">Panaeolus cyanescens</name>
    <dbReference type="NCBI Taxonomy" id="181874"/>
    <lineage>
        <taxon>Eukaryota</taxon>
        <taxon>Fungi</taxon>
        <taxon>Dikarya</taxon>
        <taxon>Basidiomycota</taxon>
        <taxon>Agaricomycotina</taxon>
        <taxon>Agaricomycetes</taxon>
        <taxon>Agaricomycetidae</taxon>
        <taxon>Agaricales</taxon>
        <taxon>Agaricineae</taxon>
        <taxon>Galeropsidaceae</taxon>
        <taxon>Panaeolus</taxon>
    </lineage>
</organism>
<evidence type="ECO:0000313" key="3">
    <source>
        <dbReference type="Proteomes" id="UP000284842"/>
    </source>
</evidence>
<sequence>MNATVPLPKQLQRKKKDMDDEGYFPEQSHREAELFHTRADVTRQEPMPMAPMYDLRKPPTGPSPNNIPVNNGNAARKAFLDEMHEDRRPTHHSSLSAGRYNPAENPPSNTRPSSGSPPQPEFHNHNTPVHRDT</sequence>
<keyword evidence="3" id="KW-1185">Reference proteome</keyword>
<accession>A0A409VB66</accession>
<dbReference type="InParanoid" id="A0A409VB66"/>
<feature type="compositionally biased region" description="Basic and acidic residues" evidence="1">
    <location>
        <begin position="27"/>
        <end position="43"/>
    </location>
</feature>
<feature type="region of interest" description="Disordered" evidence="1">
    <location>
        <begin position="1"/>
        <end position="133"/>
    </location>
</feature>
<protein>
    <submittedName>
        <fullName evidence="2">Uncharacterized protein</fullName>
    </submittedName>
</protein>
<dbReference type="Proteomes" id="UP000284842">
    <property type="component" value="Unassembled WGS sequence"/>
</dbReference>
<dbReference type="AlphaFoldDB" id="A0A409VB66"/>
<reference evidence="2 3" key="1">
    <citation type="journal article" date="2018" name="Evol. Lett.">
        <title>Horizontal gene cluster transfer increased hallucinogenic mushroom diversity.</title>
        <authorList>
            <person name="Reynolds H.T."/>
            <person name="Vijayakumar V."/>
            <person name="Gluck-Thaler E."/>
            <person name="Korotkin H.B."/>
            <person name="Matheny P.B."/>
            <person name="Slot J.C."/>
        </authorList>
    </citation>
    <scope>NUCLEOTIDE SEQUENCE [LARGE SCALE GENOMIC DNA]</scope>
    <source>
        <strain evidence="2 3">2629</strain>
    </source>
</reference>
<feature type="compositionally biased region" description="Basic and acidic residues" evidence="1">
    <location>
        <begin position="78"/>
        <end position="88"/>
    </location>
</feature>
<dbReference type="EMBL" id="NHTK01006092">
    <property type="protein sequence ID" value="PPQ64193.1"/>
    <property type="molecule type" value="Genomic_DNA"/>
</dbReference>
<evidence type="ECO:0000256" key="1">
    <source>
        <dbReference type="SAM" id="MobiDB-lite"/>
    </source>
</evidence>
<comment type="caution">
    <text evidence="2">The sequence shown here is derived from an EMBL/GenBank/DDBJ whole genome shotgun (WGS) entry which is preliminary data.</text>
</comment>
<evidence type="ECO:0000313" key="2">
    <source>
        <dbReference type="EMBL" id="PPQ64193.1"/>
    </source>
</evidence>